<dbReference type="AlphaFoldDB" id="A0A5U3E7E6"/>
<gene>
    <name evidence="1" type="ORF">S308_00820</name>
</gene>
<dbReference type="EMBL" id="AAGLPU010000001">
    <property type="protein sequence ID" value="EBP3984034.1"/>
    <property type="molecule type" value="Genomic_DNA"/>
</dbReference>
<reference evidence="1" key="1">
    <citation type="submission" date="2018-07" db="EMBL/GenBank/DDBJ databases">
        <authorList>
            <consortium name="GenomeTrakr network: Whole genome sequencing for foodborne pathogen traceback"/>
        </authorList>
    </citation>
    <scope>NUCLEOTIDE SEQUENCE</scope>
    <source>
        <strain evidence="1">CFSAN002857</strain>
    </source>
</reference>
<protein>
    <submittedName>
        <fullName evidence="1">Uncharacterized protein</fullName>
    </submittedName>
</protein>
<organism evidence="1">
    <name type="scientific">Salmonella enterica I</name>
    <dbReference type="NCBI Taxonomy" id="59201"/>
    <lineage>
        <taxon>Bacteria</taxon>
        <taxon>Pseudomonadati</taxon>
        <taxon>Pseudomonadota</taxon>
        <taxon>Gammaproteobacteria</taxon>
        <taxon>Enterobacterales</taxon>
        <taxon>Enterobacteriaceae</taxon>
        <taxon>Salmonella</taxon>
    </lineage>
</organism>
<evidence type="ECO:0000313" key="1">
    <source>
        <dbReference type="EMBL" id="EBP3984034.1"/>
    </source>
</evidence>
<accession>A0A5U3E7E6</accession>
<sequence>MSFWEREIGSKGFLLTTGDRTHCGGYILSNKNACTIKRMEIVCEGDVYICGLDGQRYQIEGGVPDGSWIEAGSNLFRDTWKSPFDDDIDPQGRKITPHSEVLKRLYEDTGLQRRSYCK</sequence>
<proteinExistence type="predicted"/>
<comment type="caution">
    <text evidence="1">The sequence shown here is derived from an EMBL/GenBank/DDBJ whole genome shotgun (WGS) entry which is preliminary data.</text>
</comment>
<name>A0A5U3E7E6_SALET</name>